<dbReference type="Proteomes" id="UP001501251">
    <property type="component" value="Unassembled WGS sequence"/>
</dbReference>
<protein>
    <submittedName>
        <fullName evidence="2">Uncharacterized protein</fullName>
    </submittedName>
</protein>
<gene>
    <name evidence="2" type="ORF">GCM10022252_62970</name>
</gene>
<sequence>MAVRGVLVPGLAHDELQRYFSFAEVGGGAVAQLVQIEPGVLLQQDTGAVVAEAGAAGVRADVGVPLTSVSWAAKPGDRRSIIKARANRQRERRDVSADTGALSDPVRGRARGA</sequence>
<dbReference type="EMBL" id="BAABAQ010000013">
    <property type="protein sequence ID" value="GAA4204210.1"/>
    <property type="molecule type" value="Genomic_DNA"/>
</dbReference>
<feature type="region of interest" description="Disordered" evidence="1">
    <location>
        <begin position="84"/>
        <end position="113"/>
    </location>
</feature>
<reference evidence="3" key="1">
    <citation type="journal article" date="2019" name="Int. J. Syst. Evol. Microbiol.">
        <title>The Global Catalogue of Microorganisms (GCM) 10K type strain sequencing project: providing services to taxonomists for standard genome sequencing and annotation.</title>
        <authorList>
            <consortium name="The Broad Institute Genomics Platform"/>
            <consortium name="The Broad Institute Genome Sequencing Center for Infectious Disease"/>
            <person name="Wu L."/>
            <person name="Ma J."/>
        </authorList>
    </citation>
    <scope>NUCLEOTIDE SEQUENCE [LARGE SCALE GENOMIC DNA]</scope>
    <source>
        <strain evidence="3">JCM 17388</strain>
    </source>
</reference>
<comment type="caution">
    <text evidence="2">The sequence shown here is derived from an EMBL/GenBank/DDBJ whole genome shotgun (WGS) entry which is preliminary data.</text>
</comment>
<evidence type="ECO:0000313" key="2">
    <source>
        <dbReference type="EMBL" id="GAA4204210.1"/>
    </source>
</evidence>
<name>A0ABP8BE98_9ACTN</name>
<keyword evidence="3" id="KW-1185">Reference proteome</keyword>
<evidence type="ECO:0000256" key="1">
    <source>
        <dbReference type="SAM" id="MobiDB-lite"/>
    </source>
</evidence>
<accession>A0ABP8BE98</accession>
<organism evidence="2 3">
    <name type="scientific">Streptosporangium oxazolinicum</name>
    <dbReference type="NCBI Taxonomy" id="909287"/>
    <lineage>
        <taxon>Bacteria</taxon>
        <taxon>Bacillati</taxon>
        <taxon>Actinomycetota</taxon>
        <taxon>Actinomycetes</taxon>
        <taxon>Streptosporangiales</taxon>
        <taxon>Streptosporangiaceae</taxon>
        <taxon>Streptosporangium</taxon>
    </lineage>
</organism>
<proteinExistence type="predicted"/>
<evidence type="ECO:0000313" key="3">
    <source>
        <dbReference type="Proteomes" id="UP001501251"/>
    </source>
</evidence>